<dbReference type="Proteomes" id="UP001161422">
    <property type="component" value="Unassembled WGS sequence"/>
</dbReference>
<name>A0AA37RXE7_9GAMM</name>
<dbReference type="Gene3D" id="1.20.1640.10">
    <property type="entry name" value="Multidrug efflux transporter AcrB transmembrane domain"/>
    <property type="match status" value="2"/>
</dbReference>
<feature type="transmembrane region" description="Helical" evidence="1">
    <location>
        <begin position="883"/>
        <end position="903"/>
    </location>
</feature>
<proteinExistence type="predicted"/>
<dbReference type="Gene3D" id="3.30.70.1320">
    <property type="entry name" value="Multidrug efflux transporter AcrB pore domain like"/>
    <property type="match status" value="1"/>
</dbReference>
<keyword evidence="1" id="KW-0472">Membrane</keyword>
<accession>A0AA37RXE7</accession>
<feature type="transmembrane region" description="Helical" evidence="1">
    <location>
        <begin position="984"/>
        <end position="1007"/>
    </location>
</feature>
<feature type="transmembrane region" description="Helical" evidence="1">
    <location>
        <begin position="394"/>
        <end position="417"/>
    </location>
</feature>
<dbReference type="GO" id="GO:0042910">
    <property type="term" value="F:xenobiotic transmembrane transporter activity"/>
    <property type="evidence" value="ECO:0007669"/>
    <property type="project" value="TreeGrafter"/>
</dbReference>
<sequence length="1026" mass="111536">MNIASYTLAKRTSVWVLIALVLIGGYISYQKLGRFEDPEFVIRQAVIVTPYAGATAQEVSDEVTDVVEGALQTLQEVKEITSTSKQGMSEVIVEMKMEFAKTEPELQQIWDKVRRKINDVQRELPAGAGPSIVNDDFGDVYALFYAVTGEGYTDKQLQDYVDELRRDLVLVPGVARTHTLAEKQETIFVEISNQQLAQFGFSAEKIYEVLENQNNIAVAGAINNGDMHIPVIPSSNIRSLDDIRNINLGIGSDNTIMRLGDVAQVSHGYQEPVSLLMNYNGQRAIGLGISNVAGGNVVTMGDLVQARIKELESQRPLGIEIHEVSLQSDSVAASVSDFVNNLLAAVAIVFVVLLLFLGMRTGLIIGFVLVLTVAGTLIVMLVDDIAMQRISLGALIIALGMLVDNAIVVTDGVLARLQKDPDANREQVVSEVVGATKWPLLGGTIVGICAFSAIGLSPSNMGEYAGSLFWVILYSMLLSWVFAVTVTPMLCYDFLKVSPTKTNKVSRGMNAYTRVLHWVLNNRKVSLIAIATALVLGIKAFGYVPPGFMPESQRPQFVVDVRLPQGTDISRTEQVITDIEKDIARKDSVTSITSFIGGGGLRFMLTYSPEPANPSYGQLLVDVEDYRAIAPLIEQLQSELEQAHPDASIMVWKFMLGPGGGKKIEAAFQGPNSEVLRSLAEEAKALMAETPELIAVQDDWRQQVPVVQPVFSSEKAQRFGLTSREINAALNQTLSGRNVGTYREDGVLIPIVARAPISERNHAVALKNTEVFSPNLGEFIPMAQLVDDVNVVWQDAILKRVNRVPTIMAQADPAPGVLTAEAFEVIQEKIESMDLPPGYSVSWYGEYKNAKEADEALMAAAPYGFAAMVLAVVFMFNGIRQALVIWLTVPLAVIGVAVGLVTFQTPFEFMATLGFLSLIGMMVKNAIVLVDQADVEIREGKEPYSAVISAATSRARPVLLGACTTILGVAPLLADPFFKSMSVTIMFGLLFATLLTLVVIPLFYALFFGIKAPSSNETAPLLSNSK</sequence>
<protein>
    <submittedName>
        <fullName evidence="2">Multidrug transporter AcrB</fullName>
    </submittedName>
</protein>
<evidence type="ECO:0000313" key="3">
    <source>
        <dbReference type="Proteomes" id="UP001161422"/>
    </source>
</evidence>
<dbReference type="GO" id="GO:0005886">
    <property type="term" value="C:plasma membrane"/>
    <property type="evidence" value="ECO:0007669"/>
    <property type="project" value="TreeGrafter"/>
</dbReference>
<dbReference type="EMBL" id="BSNC01000004">
    <property type="protein sequence ID" value="GLP96392.1"/>
    <property type="molecule type" value="Genomic_DNA"/>
</dbReference>
<keyword evidence="3" id="KW-1185">Reference proteome</keyword>
<dbReference type="SUPFAM" id="SSF82866">
    <property type="entry name" value="Multidrug efflux transporter AcrB transmembrane domain"/>
    <property type="match status" value="2"/>
</dbReference>
<feature type="transmembrane region" description="Helical" evidence="1">
    <location>
        <begin position="958"/>
        <end position="978"/>
    </location>
</feature>
<reference evidence="2" key="2">
    <citation type="submission" date="2023-01" db="EMBL/GenBank/DDBJ databases">
        <title>Draft genome sequence of Paraferrimonas sedimenticola strain NBRC 101628.</title>
        <authorList>
            <person name="Sun Q."/>
            <person name="Mori K."/>
        </authorList>
    </citation>
    <scope>NUCLEOTIDE SEQUENCE</scope>
    <source>
        <strain evidence="2">NBRC 101628</strain>
    </source>
</reference>
<keyword evidence="1" id="KW-1133">Transmembrane helix</keyword>
<evidence type="ECO:0000313" key="2">
    <source>
        <dbReference type="EMBL" id="GLP96392.1"/>
    </source>
</evidence>
<dbReference type="Gene3D" id="3.30.2090.10">
    <property type="entry name" value="Multidrug efflux transporter AcrB TolC docking domain, DN and DC subdomains"/>
    <property type="match status" value="2"/>
</dbReference>
<feature type="transmembrane region" description="Helical" evidence="1">
    <location>
        <begin position="525"/>
        <end position="544"/>
    </location>
</feature>
<comment type="caution">
    <text evidence="2">The sequence shown here is derived from an EMBL/GenBank/DDBJ whole genome shotgun (WGS) entry which is preliminary data.</text>
</comment>
<feature type="transmembrane region" description="Helical" evidence="1">
    <location>
        <begin position="338"/>
        <end position="356"/>
    </location>
</feature>
<keyword evidence="1" id="KW-0812">Transmembrane</keyword>
<evidence type="ECO:0000256" key="1">
    <source>
        <dbReference type="SAM" id="Phobius"/>
    </source>
</evidence>
<organism evidence="2 3">
    <name type="scientific">Paraferrimonas sedimenticola</name>
    <dbReference type="NCBI Taxonomy" id="375674"/>
    <lineage>
        <taxon>Bacteria</taxon>
        <taxon>Pseudomonadati</taxon>
        <taxon>Pseudomonadota</taxon>
        <taxon>Gammaproteobacteria</taxon>
        <taxon>Alteromonadales</taxon>
        <taxon>Ferrimonadaceae</taxon>
        <taxon>Paraferrimonas</taxon>
    </lineage>
</organism>
<dbReference type="InterPro" id="IPR001036">
    <property type="entry name" value="Acrflvin-R"/>
</dbReference>
<dbReference type="AlphaFoldDB" id="A0AA37RXE7"/>
<feature type="transmembrane region" description="Helical" evidence="1">
    <location>
        <begin position="438"/>
        <end position="456"/>
    </location>
</feature>
<dbReference type="SUPFAM" id="SSF82714">
    <property type="entry name" value="Multidrug efflux transporter AcrB TolC docking domain, DN and DC subdomains"/>
    <property type="match status" value="2"/>
</dbReference>
<dbReference type="Gene3D" id="3.30.70.1440">
    <property type="entry name" value="Multidrug efflux transporter AcrB pore domain"/>
    <property type="match status" value="1"/>
</dbReference>
<dbReference type="Gene3D" id="3.30.70.1430">
    <property type="entry name" value="Multidrug efflux transporter AcrB pore domain"/>
    <property type="match status" value="2"/>
</dbReference>
<feature type="transmembrane region" description="Helical" evidence="1">
    <location>
        <begin position="468"/>
        <end position="495"/>
    </location>
</feature>
<dbReference type="RefSeq" id="WP_095505175.1">
    <property type="nucleotide sequence ID" value="NZ_BSNC01000004.1"/>
</dbReference>
<dbReference type="SUPFAM" id="SSF82693">
    <property type="entry name" value="Multidrug efflux transporter AcrB pore domain, PN1, PN2, PC1 and PC2 subdomains"/>
    <property type="match status" value="3"/>
</dbReference>
<feature type="transmembrane region" description="Helical" evidence="1">
    <location>
        <begin position="909"/>
        <end position="930"/>
    </location>
</feature>
<reference evidence="2" key="1">
    <citation type="journal article" date="2014" name="Int. J. Syst. Evol. Microbiol.">
        <title>Complete genome sequence of Corynebacterium casei LMG S-19264T (=DSM 44701T), isolated from a smear-ripened cheese.</title>
        <authorList>
            <consortium name="US DOE Joint Genome Institute (JGI-PGF)"/>
            <person name="Walter F."/>
            <person name="Albersmeier A."/>
            <person name="Kalinowski J."/>
            <person name="Ruckert C."/>
        </authorList>
    </citation>
    <scope>NUCLEOTIDE SEQUENCE</scope>
    <source>
        <strain evidence="2">NBRC 101628</strain>
    </source>
</reference>
<dbReference type="Pfam" id="PF00873">
    <property type="entry name" value="ACR_tran"/>
    <property type="match status" value="1"/>
</dbReference>
<dbReference type="PANTHER" id="PTHR32063">
    <property type="match status" value="1"/>
</dbReference>
<dbReference type="InterPro" id="IPR027463">
    <property type="entry name" value="AcrB_DN_DC_subdom"/>
</dbReference>
<feature type="transmembrane region" description="Helical" evidence="1">
    <location>
        <begin position="363"/>
        <end position="382"/>
    </location>
</feature>
<feature type="transmembrane region" description="Helical" evidence="1">
    <location>
        <begin position="12"/>
        <end position="29"/>
    </location>
</feature>
<gene>
    <name evidence="2" type="ORF">GCM10007895_16980</name>
</gene>
<feature type="transmembrane region" description="Helical" evidence="1">
    <location>
        <begin position="856"/>
        <end position="876"/>
    </location>
</feature>
<dbReference type="PRINTS" id="PR00702">
    <property type="entry name" value="ACRIFLAVINRP"/>
</dbReference>
<dbReference type="PANTHER" id="PTHR32063:SF18">
    <property type="entry name" value="CATION EFFLUX SYSTEM PROTEIN"/>
    <property type="match status" value="1"/>
</dbReference>